<organism evidence="1 2">
    <name type="scientific">Auriscalpium vulgare</name>
    <dbReference type="NCBI Taxonomy" id="40419"/>
    <lineage>
        <taxon>Eukaryota</taxon>
        <taxon>Fungi</taxon>
        <taxon>Dikarya</taxon>
        <taxon>Basidiomycota</taxon>
        <taxon>Agaricomycotina</taxon>
        <taxon>Agaricomycetes</taxon>
        <taxon>Russulales</taxon>
        <taxon>Auriscalpiaceae</taxon>
        <taxon>Auriscalpium</taxon>
    </lineage>
</organism>
<sequence length="128" mass="14047">MTYCLASLLIGYFAVKPTCLQNTYASSCPFSSAPSTLLSAEFLPCRRCNTQIGEKLIRPATVPALHLPPISAIRCLRHFLEKTEAVAGWACFEFDSTRPRLESSGPESPRPSIAASLSLVPDRRHPIQ</sequence>
<proteinExistence type="predicted"/>
<dbReference type="EMBL" id="MU275889">
    <property type="protein sequence ID" value="KAI0048265.1"/>
    <property type="molecule type" value="Genomic_DNA"/>
</dbReference>
<accession>A0ACB8RWC3</accession>
<reference evidence="1" key="2">
    <citation type="journal article" date="2022" name="New Phytol.">
        <title>Evolutionary transition to the ectomycorrhizal habit in the genomes of a hyperdiverse lineage of mushroom-forming fungi.</title>
        <authorList>
            <person name="Looney B."/>
            <person name="Miyauchi S."/>
            <person name="Morin E."/>
            <person name="Drula E."/>
            <person name="Courty P.E."/>
            <person name="Kohler A."/>
            <person name="Kuo A."/>
            <person name="LaButti K."/>
            <person name="Pangilinan J."/>
            <person name="Lipzen A."/>
            <person name="Riley R."/>
            <person name="Andreopoulos W."/>
            <person name="He G."/>
            <person name="Johnson J."/>
            <person name="Nolan M."/>
            <person name="Tritt A."/>
            <person name="Barry K.W."/>
            <person name="Grigoriev I.V."/>
            <person name="Nagy L.G."/>
            <person name="Hibbett D."/>
            <person name="Henrissat B."/>
            <person name="Matheny P.B."/>
            <person name="Labbe J."/>
            <person name="Martin F.M."/>
        </authorList>
    </citation>
    <scope>NUCLEOTIDE SEQUENCE</scope>
    <source>
        <strain evidence="1">FP105234-sp</strain>
    </source>
</reference>
<gene>
    <name evidence="1" type="ORF">FA95DRAFT_1096269</name>
</gene>
<dbReference type="Proteomes" id="UP000814033">
    <property type="component" value="Unassembled WGS sequence"/>
</dbReference>
<keyword evidence="2" id="KW-1185">Reference proteome</keyword>
<evidence type="ECO:0000313" key="2">
    <source>
        <dbReference type="Proteomes" id="UP000814033"/>
    </source>
</evidence>
<protein>
    <submittedName>
        <fullName evidence="1">Uncharacterized protein</fullName>
    </submittedName>
</protein>
<evidence type="ECO:0000313" key="1">
    <source>
        <dbReference type="EMBL" id="KAI0048265.1"/>
    </source>
</evidence>
<reference evidence="1" key="1">
    <citation type="submission" date="2021-02" db="EMBL/GenBank/DDBJ databases">
        <authorList>
            <consortium name="DOE Joint Genome Institute"/>
            <person name="Ahrendt S."/>
            <person name="Looney B.P."/>
            <person name="Miyauchi S."/>
            <person name="Morin E."/>
            <person name="Drula E."/>
            <person name="Courty P.E."/>
            <person name="Chicoki N."/>
            <person name="Fauchery L."/>
            <person name="Kohler A."/>
            <person name="Kuo A."/>
            <person name="Labutti K."/>
            <person name="Pangilinan J."/>
            <person name="Lipzen A."/>
            <person name="Riley R."/>
            <person name="Andreopoulos W."/>
            <person name="He G."/>
            <person name="Johnson J."/>
            <person name="Barry K.W."/>
            <person name="Grigoriev I.V."/>
            <person name="Nagy L."/>
            <person name="Hibbett D."/>
            <person name="Henrissat B."/>
            <person name="Matheny P.B."/>
            <person name="Labbe J."/>
            <person name="Martin F."/>
        </authorList>
    </citation>
    <scope>NUCLEOTIDE SEQUENCE</scope>
    <source>
        <strain evidence="1">FP105234-sp</strain>
    </source>
</reference>
<comment type="caution">
    <text evidence="1">The sequence shown here is derived from an EMBL/GenBank/DDBJ whole genome shotgun (WGS) entry which is preliminary data.</text>
</comment>
<name>A0ACB8RWC3_9AGAM</name>